<evidence type="ECO:0000256" key="1">
    <source>
        <dbReference type="ARBA" id="ARBA00022723"/>
    </source>
</evidence>
<keyword evidence="3" id="KW-0413">Isomerase</keyword>
<dbReference type="InterPro" id="IPR011051">
    <property type="entry name" value="RmlC_Cupin_sf"/>
</dbReference>
<evidence type="ECO:0000313" key="3">
    <source>
        <dbReference type="EMBL" id="QPM67103.1"/>
    </source>
</evidence>
<dbReference type="AlphaFoldDB" id="A0A7T1F1L6"/>
<dbReference type="PANTHER" id="PTHR35848:SF6">
    <property type="entry name" value="CUPIN TYPE-2 DOMAIN-CONTAINING PROTEIN"/>
    <property type="match status" value="1"/>
</dbReference>
<evidence type="ECO:0000313" key="4">
    <source>
        <dbReference type="Proteomes" id="UP000594463"/>
    </source>
</evidence>
<dbReference type="InterPro" id="IPR013096">
    <property type="entry name" value="Cupin_2"/>
</dbReference>
<dbReference type="EC" id="5.3.1.9" evidence="3"/>
<name>A0A7T1F1L6_ATRLM</name>
<organism evidence="3 4">
    <name type="scientific">Atribacter laminatus</name>
    <dbReference type="NCBI Taxonomy" id="2847778"/>
    <lineage>
        <taxon>Bacteria</taxon>
        <taxon>Pseudomonadati</taxon>
        <taxon>Atribacterota</taxon>
        <taxon>Atribacteria</taxon>
        <taxon>Atribacterales</taxon>
        <taxon>Atribacteraceae</taxon>
        <taxon>Atribacter</taxon>
    </lineage>
</organism>
<dbReference type="InterPro" id="IPR014710">
    <property type="entry name" value="RmlC-like_jellyroll"/>
</dbReference>
<dbReference type="KEGG" id="alam:RT761_00291"/>
<feature type="domain" description="Cupin type-2" evidence="2">
    <location>
        <begin position="59"/>
        <end position="123"/>
    </location>
</feature>
<sequence length="129" mass="14770">MKEILKKRNLLEAEAETGNNTFSDILSKVDSNVVRDTLMLLRENESESGRIKVGYTTIYPQCFTRGHIHAPLEEVYFITSGKGIMEIEGEKFEAEAGDVVYIPFAKFHRTENPYHLPLSYVWITVKKEG</sequence>
<dbReference type="GO" id="GO:0046872">
    <property type="term" value="F:metal ion binding"/>
    <property type="evidence" value="ECO:0007669"/>
    <property type="project" value="UniProtKB-KW"/>
</dbReference>
<dbReference type="SUPFAM" id="SSF51182">
    <property type="entry name" value="RmlC-like cupins"/>
    <property type="match status" value="1"/>
</dbReference>
<dbReference type="Pfam" id="PF07883">
    <property type="entry name" value="Cupin_2"/>
    <property type="match status" value="1"/>
</dbReference>
<protein>
    <submittedName>
        <fullName evidence="3">Glucose-6-phosphate isomerase</fullName>
        <ecNumber evidence="3">5.3.1.9</ecNumber>
    </submittedName>
</protein>
<gene>
    <name evidence="3" type="primary">pgiA_2</name>
    <name evidence="3" type="ORF">RT761_00291</name>
</gene>
<proteinExistence type="predicted"/>
<dbReference type="Gene3D" id="2.60.120.10">
    <property type="entry name" value="Jelly Rolls"/>
    <property type="match status" value="1"/>
</dbReference>
<accession>A0A7T1F1L6</accession>
<dbReference type="EMBL" id="CP065383">
    <property type="protein sequence ID" value="QPM67103.1"/>
    <property type="molecule type" value="Genomic_DNA"/>
</dbReference>
<keyword evidence="4" id="KW-1185">Reference proteome</keyword>
<reference evidence="3 4" key="1">
    <citation type="journal article" date="2021" name="Nat. Commun.">
        <title>Isolation of a member of the candidate phylum Atribacteria reveals a unique cell membrane structure.</title>
        <authorList>
            <person name="Taiki K."/>
            <person name="Nobu M.K."/>
            <person name="Kusada H."/>
            <person name="Meng X.-Y."/>
            <person name="Hosoki N."/>
            <person name="Uematsu K."/>
            <person name="Yoshioka H."/>
            <person name="Kamagata Y."/>
            <person name="Tamaki H."/>
        </authorList>
    </citation>
    <scope>NUCLEOTIDE SEQUENCE [LARGE SCALE GENOMIC DNA]</scope>
    <source>
        <strain evidence="3 4">RT761</strain>
    </source>
</reference>
<dbReference type="InterPro" id="IPR051610">
    <property type="entry name" value="GPI/OXD"/>
</dbReference>
<dbReference type="GO" id="GO:0004347">
    <property type="term" value="F:glucose-6-phosphate isomerase activity"/>
    <property type="evidence" value="ECO:0007669"/>
    <property type="project" value="UniProtKB-EC"/>
</dbReference>
<dbReference type="Proteomes" id="UP000594463">
    <property type="component" value="Chromosome"/>
</dbReference>
<dbReference type="PANTHER" id="PTHR35848">
    <property type="entry name" value="OXALATE-BINDING PROTEIN"/>
    <property type="match status" value="1"/>
</dbReference>
<evidence type="ECO:0000259" key="2">
    <source>
        <dbReference type="Pfam" id="PF07883"/>
    </source>
</evidence>
<dbReference type="RefSeq" id="WP_218112326.1">
    <property type="nucleotide sequence ID" value="NZ_CP065383.1"/>
</dbReference>
<keyword evidence="1" id="KW-0479">Metal-binding</keyword>